<dbReference type="EMBL" id="CM004478">
    <property type="protein sequence ID" value="OCT71498.1"/>
    <property type="molecule type" value="Genomic_DNA"/>
</dbReference>
<proteinExistence type="predicted"/>
<sequence>MQRFTHNSSVNAVNNWVWTWPLENSEKSQWILTLVEPSTLDPITEFVVGVRCKCFCIGGMEDVMGDEVVGVIRSGSPWTQLL</sequence>
<protein>
    <submittedName>
        <fullName evidence="1">Uncharacterized protein</fullName>
    </submittedName>
</protein>
<evidence type="ECO:0000313" key="2">
    <source>
        <dbReference type="Proteomes" id="UP000694892"/>
    </source>
</evidence>
<dbReference type="Proteomes" id="UP000694892">
    <property type="component" value="Chromosome 7L"/>
</dbReference>
<name>A0A974CE24_XENLA</name>
<organism evidence="1 2">
    <name type="scientific">Xenopus laevis</name>
    <name type="common">African clawed frog</name>
    <dbReference type="NCBI Taxonomy" id="8355"/>
    <lineage>
        <taxon>Eukaryota</taxon>
        <taxon>Metazoa</taxon>
        <taxon>Chordata</taxon>
        <taxon>Craniata</taxon>
        <taxon>Vertebrata</taxon>
        <taxon>Euteleostomi</taxon>
        <taxon>Amphibia</taxon>
        <taxon>Batrachia</taxon>
        <taxon>Anura</taxon>
        <taxon>Pipoidea</taxon>
        <taxon>Pipidae</taxon>
        <taxon>Xenopodinae</taxon>
        <taxon>Xenopus</taxon>
        <taxon>Xenopus</taxon>
    </lineage>
</organism>
<gene>
    <name evidence="1" type="ORF">XELAEV_18034474mg</name>
</gene>
<evidence type="ECO:0000313" key="1">
    <source>
        <dbReference type="EMBL" id="OCT71498.1"/>
    </source>
</evidence>
<accession>A0A974CE24</accession>
<reference evidence="2" key="1">
    <citation type="journal article" date="2016" name="Nature">
        <title>Genome evolution in the allotetraploid frog Xenopus laevis.</title>
        <authorList>
            <person name="Session A.M."/>
            <person name="Uno Y."/>
            <person name="Kwon T."/>
            <person name="Chapman J.A."/>
            <person name="Toyoda A."/>
            <person name="Takahashi S."/>
            <person name="Fukui A."/>
            <person name="Hikosaka A."/>
            <person name="Suzuki A."/>
            <person name="Kondo M."/>
            <person name="van Heeringen S.J."/>
            <person name="Quigley I."/>
            <person name="Heinz S."/>
            <person name="Ogino H."/>
            <person name="Ochi H."/>
            <person name="Hellsten U."/>
            <person name="Lyons J.B."/>
            <person name="Simakov O."/>
            <person name="Putnam N."/>
            <person name="Stites J."/>
            <person name="Kuroki Y."/>
            <person name="Tanaka T."/>
            <person name="Michiue T."/>
            <person name="Watanabe M."/>
            <person name="Bogdanovic O."/>
            <person name="Lister R."/>
            <person name="Georgiou G."/>
            <person name="Paranjpe S.S."/>
            <person name="van Kruijsbergen I."/>
            <person name="Shu S."/>
            <person name="Carlson J."/>
            <person name="Kinoshita T."/>
            <person name="Ohta Y."/>
            <person name="Mawaribuchi S."/>
            <person name="Jenkins J."/>
            <person name="Grimwood J."/>
            <person name="Schmutz J."/>
            <person name="Mitros T."/>
            <person name="Mozaffari S.V."/>
            <person name="Suzuki Y."/>
            <person name="Haramoto Y."/>
            <person name="Yamamoto T.S."/>
            <person name="Takagi C."/>
            <person name="Heald R."/>
            <person name="Miller K."/>
            <person name="Haudenschild C."/>
            <person name="Kitzman J."/>
            <person name="Nakayama T."/>
            <person name="Izutsu Y."/>
            <person name="Robert J."/>
            <person name="Fortriede J."/>
            <person name="Burns K."/>
            <person name="Lotay V."/>
            <person name="Karimi K."/>
            <person name="Yasuoka Y."/>
            <person name="Dichmann D.S."/>
            <person name="Flajnik M.F."/>
            <person name="Houston D.W."/>
            <person name="Shendure J."/>
            <person name="DuPasquier L."/>
            <person name="Vize P.D."/>
            <person name="Zorn A.M."/>
            <person name="Ito M."/>
            <person name="Marcotte E.M."/>
            <person name="Wallingford J.B."/>
            <person name="Ito Y."/>
            <person name="Asashima M."/>
            <person name="Ueno N."/>
            <person name="Matsuda Y."/>
            <person name="Veenstra G.J."/>
            <person name="Fujiyama A."/>
            <person name="Harland R.M."/>
            <person name="Taira M."/>
            <person name="Rokhsar D.S."/>
        </authorList>
    </citation>
    <scope>NUCLEOTIDE SEQUENCE [LARGE SCALE GENOMIC DNA]</scope>
    <source>
        <strain evidence="2">J</strain>
    </source>
</reference>
<dbReference type="AlphaFoldDB" id="A0A974CE24"/>